<dbReference type="Gene3D" id="3.30.360.10">
    <property type="entry name" value="Dihydrodipicolinate Reductase, domain 2"/>
    <property type="match status" value="1"/>
</dbReference>
<organism evidence="2 3">
    <name type="scientific">Hypericibacter terrae</name>
    <dbReference type="NCBI Taxonomy" id="2602015"/>
    <lineage>
        <taxon>Bacteria</taxon>
        <taxon>Pseudomonadati</taxon>
        <taxon>Pseudomonadota</taxon>
        <taxon>Alphaproteobacteria</taxon>
        <taxon>Rhodospirillales</taxon>
        <taxon>Dongiaceae</taxon>
        <taxon>Hypericibacter</taxon>
    </lineage>
</organism>
<dbReference type="InterPro" id="IPR051450">
    <property type="entry name" value="Gfo/Idh/MocA_Oxidoreductases"/>
</dbReference>
<evidence type="ECO:0000313" key="2">
    <source>
        <dbReference type="EMBL" id="QEX15417.1"/>
    </source>
</evidence>
<dbReference type="GO" id="GO:0000166">
    <property type="term" value="F:nucleotide binding"/>
    <property type="evidence" value="ECO:0007669"/>
    <property type="project" value="InterPro"/>
</dbReference>
<reference evidence="2 3" key="1">
    <citation type="submission" date="2019-08" db="EMBL/GenBank/DDBJ databases">
        <title>Hyperibacter terrae gen. nov., sp. nov. and Hyperibacter viscosus sp. nov., two new members in the family Rhodospirillaceae isolated from the rhizosphere of Hypericum perforatum.</title>
        <authorList>
            <person name="Noviana Z."/>
        </authorList>
    </citation>
    <scope>NUCLEOTIDE SEQUENCE [LARGE SCALE GENOMIC DNA]</scope>
    <source>
        <strain evidence="2 3">R5913</strain>
    </source>
</reference>
<dbReference type="PANTHER" id="PTHR43377:SF6">
    <property type="entry name" value="GFO_IDH_MOCA-LIKE OXIDOREDUCTASE N-TERMINAL DOMAIN-CONTAINING PROTEIN"/>
    <property type="match status" value="1"/>
</dbReference>
<dbReference type="OrthoDB" id="9800846at2"/>
<dbReference type="Gene3D" id="3.40.50.720">
    <property type="entry name" value="NAD(P)-binding Rossmann-like Domain"/>
    <property type="match status" value="1"/>
</dbReference>
<sequence length="343" mass="36063">MTQPSPASPTSLPALPVGLVGCGRWGRHILRDLQALGAVVTVADPDPGARAHAIAQGAAAVADLDQLPPDLAGYVIASPAGRHADAVEALLERDRPIFVEKPFTTGSASAQRLAAAGRGRLFVMEKWLWHPAVRFLAALARRKDLGPVELLACARLQPDLPIRDVDPVWTLLPHDLSIAREILGTLPEPRLARAEWRDGAVVGLVGLLAGGNNPATPRLHDAGPPLSGATPLLHVEVSAARAERQRSILLGGSEGLAFWSEGAPETVFVGRRPATARNARDAITTGDFEPHAVAGEMPLEAELRDFLVHLAGGPPPRSSAAGGALVVERIDALRRLAGIEVDA</sequence>
<dbReference type="Pfam" id="PF01408">
    <property type="entry name" value="GFO_IDH_MocA"/>
    <property type="match status" value="1"/>
</dbReference>
<dbReference type="InterPro" id="IPR000683">
    <property type="entry name" value="Gfo/Idh/MocA-like_OxRdtase_N"/>
</dbReference>
<dbReference type="RefSeq" id="WP_151175869.1">
    <property type="nucleotide sequence ID" value="NZ_CP042906.1"/>
</dbReference>
<accession>A0A5J6MEH6</accession>
<protein>
    <submittedName>
        <fullName evidence="2">Oxidoreductase</fullName>
    </submittedName>
</protein>
<dbReference type="PANTHER" id="PTHR43377">
    <property type="entry name" value="BILIVERDIN REDUCTASE A"/>
    <property type="match status" value="1"/>
</dbReference>
<dbReference type="Proteomes" id="UP000326202">
    <property type="component" value="Chromosome"/>
</dbReference>
<proteinExistence type="predicted"/>
<keyword evidence="3" id="KW-1185">Reference proteome</keyword>
<evidence type="ECO:0000313" key="3">
    <source>
        <dbReference type="Proteomes" id="UP000326202"/>
    </source>
</evidence>
<dbReference type="KEGG" id="htq:FRZ44_07000"/>
<dbReference type="SUPFAM" id="SSF51735">
    <property type="entry name" value="NAD(P)-binding Rossmann-fold domains"/>
    <property type="match status" value="1"/>
</dbReference>
<name>A0A5J6MEH6_9PROT</name>
<feature type="domain" description="Gfo/Idh/MocA-like oxidoreductase N-terminal" evidence="1">
    <location>
        <begin position="17"/>
        <end position="116"/>
    </location>
</feature>
<gene>
    <name evidence="2" type="ORF">FRZ44_07000</name>
</gene>
<evidence type="ECO:0000259" key="1">
    <source>
        <dbReference type="Pfam" id="PF01408"/>
    </source>
</evidence>
<dbReference type="InterPro" id="IPR036291">
    <property type="entry name" value="NAD(P)-bd_dom_sf"/>
</dbReference>
<dbReference type="AlphaFoldDB" id="A0A5J6MEH6"/>
<dbReference type="EMBL" id="CP042906">
    <property type="protein sequence ID" value="QEX15417.1"/>
    <property type="molecule type" value="Genomic_DNA"/>
</dbReference>